<evidence type="ECO:0000256" key="1">
    <source>
        <dbReference type="SAM" id="MobiDB-lite"/>
    </source>
</evidence>
<dbReference type="RefSeq" id="WP_097788686.1">
    <property type="nucleotide sequence ID" value="NZ_BAAADT010000029.1"/>
</dbReference>
<organism evidence="2 3">
    <name type="scientific">Halomonas beimenensis</name>
    <dbReference type="NCBI Taxonomy" id="475662"/>
    <lineage>
        <taxon>Bacteria</taxon>
        <taxon>Pseudomonadati</taxon>
        <taxon>Pseudomonadota</taxon>
        <taxon>Gammaproteobacteria</taxon>
        <taxon>Oceanospirillales</taxon>
        <taxon>Halomonadaceae</taxon>
        <taxon>Halomonas</taxon>
    </lineage>
</organism>
<protein>
    <submittedName>
        <fullName evidence="2">Uncharacterized protein</fullName>
    </submittedName>
</protein>
<name>A0A291P5R6_9GAMM</name>
<dbReference type="AlphaFoldDB" id="A0A291P5R6"/>
<evidence type="ECO:0000313" key="2">
    <source>
        <dbReference type="EMBL" id="ATJ82212.1"/>
    </source>
</evidence>
<evidence type="ECO:0000313" key="3">
    <source>
        <dbReference type="Proteomes" id="UP000219993"/>
    </source>
</evidence>
<sequence length="83" mass="8916">MDYLTLAFVLAVVAALAALASLLLLPRVLREATPRLRPGSGTATDAERPASRPRTTAGAGVADRERRRTLPPEVVAMLMRRHG</sequence>
<dbReference type="Proteomes" id="UP000219993">
    <property type="component" value="Chromosome"/>
</dbReference>
<proteinExistence type="predicted"/>
<dbReference type="EMBL" id="CP021435">
    <property type="protein sequence ID" value="ATJ82212.1"/>
    <property type="molecule type" value="Genomic_DNA"/>
</dbReference>
<accession>A0A291P5R6</accession>
<dbReference type="KEGG" id="hbe:BEI_1225"/>
<reference evidence="2 3" key="1">
    <citation type="journal article" date="2017" name="Sci. Rep.">
        <title>Revealing the Saline Adaptation Strategies of the Halophilic Bacterium Halomonas beimenensis through High-throughput Omics and Transposon Mutagenesis Approaches.</title>
        <authorList>
            <person name="Chen Y.H."/>
            <person name="Lin S.S."/>
            <person name="Shyu Y.T."/>
        </authorList>
    </citation>
    <scope>NUCLEOTIDE SEQUENCE [LARGE SCALE GENOMIC DNA]</scope>
    <source>
        <strain evidence="2 3">NTU-111</strain>
    </source>
</reference>
<keyword evidence="3" id="KW-1185">Reference proteome</keyword>
<gene>
    <name evidence="2" type="ORF">BEI_1225</name>
</gene>
<feature type="region of interest" description="Disordered" evidence="1">
    <location>
        <begin position="34"/>
        <end position="69"/>
    </location>
</feature>